<dbReference type="PANTHER" id="PTHR43537:SF44">
    <property type="entry name" value="GNTR FAMILY REGULATORY PROTEIN"/>
    <property type="match status" value="1"/>
</dbReference>
<proteinExistence type="predicted"/>
<dbReference type="PROSITE" id="PS50949">
    <property type="entry name" value="HTH_GNTR"/>
    <property type="match status" value="1"/>
</dbReference>
<dbReference type="InterPro" id="IPR036390">
    <property type="entry name" value="WH_DNA-bd_sf"/>
</dbReference>
<dbReference type="SMART" id="SM00895">
    <property type="entry name" value="FCD"/>
    <property type="match status" value="1"/>
</dbReference>
<reference evidence="5" key="2">
    <citation type="submission" date="2021-04" db="EMBL/GenBank/DDBJ databases">
        <authorList>
            <person name="Gilroy R."/>
        </authorList>
    </citation>
    <scope>NUCLEOTIDE SEQUENCE</scope>
    <source>
        <strain evidence="5">ChiGjej4B4-7305</strain>
    </source>
</reference>
<keyword evidence="2" id="KW-0238">DNA-binding</keyword>
<keyword evidence="3" id="KW-0804">Transcription</keyword>
<dbReference type="Proteomes" id="UP000824037">
    <property type="component" value="Unassembled WGS sequence"/>
</dbReference>
<feature type="domain" description="HTH gntR-type" evidence="4">
    <location>
        <begin position="18"/>
        <end position="86"/>
    </location>
</feature>
<dbReference type="PANTHER" id="PTHR43537">
    <property type="entry name" value="TRANSCRIPTIONAL REGULATOR, GNTR FAMILY"/>
    <property type="match status" value="1"/>
</dbReference>
<dbReference type="SMART" id="SM00345">
    <property type="entry name" value="HTH_GNTR"/>
    <property type="match status" value="1"/>
</dbReference>
<evidence type="ECO:0000313" key="6">
    <source>
        <dbReference type="Proteomes" id="UP000824037"/>
    </source>
</evidence>
<dbReference type="InterPro" id="IPR000524">
    <property type="entry name" value="Tscrpt_reg_HTH_GntR"/>
</dbReference>
<accession>A0A9D2EEA1</accession>
<evidence type="ECO:0000256" key="3">
    <source>
        <dbReference type="ARBA" id="ARBA00023163"/>
    </source>
</evidence>
<dbReference type="Gene3D" id="1.20.120.530">
    <property type="entry name" value="GntR ligand-binding domain-like"/>
    <property type="match status" value="1"/>
</dbReference>
<gene>
    <name evidence="5" type="ORF">H9815_07975</name>
</gene>
<protein>
    <submittedName>
        <fullName evidence="5">FadR family transcriptional regulator</fullName>
    </submittedName>
</protein>
<dbReference type="PRINTS" id="PR00035">
    <property type="entry name" value="HTHGNTR"/>
</dbReference>
<evidence type="ECO:0000313" key="5">
    <source>
        <dbReference type="EMBL" id="HIZ35702.1"/>
    </source>
</evidence>
<dbReference type="SUPFAM" id="SSF46785">
    <property type="entry name" value="Winged helix' DNA-binding domain"/>
    <property type="match status" value="1"/>
</dbReference>
<dbReference type="GO" id="GO:0003700">
    <property type="term" value="F:DNA-binding transcription factor activity"/>
    <property type="evidence" value="ECO:0007669"/>
    <property type="project" value="InterPro"/>
</dbReference>
<dbReference type="CDD" id="cd07377">
    <property type="entry name" value="WHTH_GntR"/>
    <property type="match status" value="1"/>
</dbReference>
<reference evidence="5" key="1">
    <citation type="journal article" date="2021" name="PeerJ">
        <title>Extensive microbial diversity within the chicken gut microbiome revealed by metagenomics and culture.</title>
        <authorList>
            <person name="Gilroy R."/>
            <person name="Ravi A."/>
            <person name="Getino M."/>
            <person name="Pursley I."/>
            <person name="Horton D.L."/>
            <person name="Alikhan N.F."/>
            <person name="Baker D."/>
            <person name="Gharbi K."/>
            <person name="Hall N."/>
            <person name="Watson M."/>
            <person name="Adriaenssens E.M."/>
            <person name="Foster-Nyarko E."/>
            <person name="Jarju S."/>
            <person name="Secka A."/>
            <person name="Antonio M."/>
            <person name="Oren A."/>
            <person name="Chaudhuri R.R."/>
            <person name="La Ragione R."/>
            <person name="Hildebrand F."/>
            <person name="Pallen M.J."/>
        </authorList>
    </citation>
    <scope>NUCLEOTIDE SEQUENCE</scope>
    <source>
        <strain evidence="5">ChiGjej4B4-7305</strain>
    </source>
</reference>
<organism evidence="5 6">
    <name type="scientific">Candidatus Ruania gallistercoris</name>
    <dbReference type="NCBI Taxonomy" id="2838746"/>
    <lineage>
        <taxon>Bacteria</taxon>
        <taxon>Bacillati</taxon>
        <taxon>Actinomycetota</taxon>
        <taxon>Actinomycetes</taxon>
        <taxon>Micrococcales</taxon>
        <taxon>Ruaniaceae</taxon>
        <taxon>Ruania</taxon>
    </lineage>
</organism>
<dbReference type="Gene3D" id="1.10.10.10">
    <property type="entry name" value="Winged helix-like DNA-binding domain superfamily/Winged helix DNA-binding domain"/>
    <property type="match status" value="1"/>
</dbReference>
<dbReference type="InterPro" id="IPR011711">
    <property type="entry name" value="GntR_C"/>
</dbReference>
<evidence type="ECO:0000256" key="1">
    <source>
        <dbReference type="ARBA" id="ARBA00023015"/>
    </source>
</evidence>
<dbReference type="InterPro" id="IPR008920">
    <property type="entry name" value="TF_FadR/GntR_C"/>
</dbReference>
<dbReference type="Pfam" id="PF00392">
    <property type="entry name" value="GntR"/>
    <property type="match status" value="1"/>
</dbReference>
<evidence type="ECO:0000256" key="2">
    <source>
        <dbReference type="ARBA" id="ARBA00023125"/>
    </source>
</evidence>
<dbReference type="Pfam" id="PF07729">
    <property type="entry name" value="FCD"/>
    <property type="match status" value="1"/>
</dbReference>
<evidence type="ECO:0000259" key="4">
    <source>
        <dbReference type="PROSITE" id="PS50949"/>
    </source>
</evidence>
<dbReference type="EMBL" id="DXBY01000136">
    <property type="protein sequence ID" value="HIZ35702.1"/>
    <property type="molecule type" value="Genomic_DNA"/>
</dbReference>
<keyword evidence="1" id="KW-0805">Transcription regulation</keyword>
<dbReference type="AlphaFoldDB" id="A0A9D2EEA1"/>
<sequence>MPEPLLPGPPGRTRPPIDRIGVTVLRELVRSIVTAEYAAGDVLPPEATLSTEFGVSRTVIRETMKRLQEKGMITVAQGRGTHVLPSTNWNVLDPLVLATMIGNDRTLGVLDDLSVVRGSLEAAMAAAAADTVTHEARALLRERLETMAELIEDSAAFRDADVQFHLTVMVLSENTLAENIARTLISHAVGSDRYTGLDPEHAFELTLAEHEQIVEAISAGDREAARAAMSEHILNSWQRRRLPSAKRRSQR</sequence>
<comment type="caution">
    <text evidence="5">The sequence shown here is derived from an EMBL/GenBank/DDBJ whole genome shotgun (WGS) entry which is preliminary data.</text>
</comment>
<dbReference type="GO" id="GO:0003677">
    <property type="term" value="F:DNA binding"/>
    <property type="evidence" value="ECO:0007669"/>
    <property type="project" value="UniProtKB-KW"/>
</dbReference>
<dbReference type="SUPFAM" id="SSF48008">
    <property type="entry name" value="GntR ligand-binding domain-like"/>
    <property type="match status" value="1"/>
</dbReference>
<dbReference type="InterPro" id="IPR036388">
    <property type="entry name" value="WH-like_DNA-bd_sf"/>
</dbReference>
<name>A0A9D2EEA1_9MICO</name>